<dbReference type="Pfam" id="PF25020">
    <property type="entry name" value="TTR_TEN1-4"/>
    <property type="match status" value="1"/>
</dbReference>
<keyword evidence="7" id="KW-0677">Repeat</keyword>
<gene>
    <name evidence="15" type="ORF">CYNAS_LOCUS12268</name>
</gene>
<dbReference type="Gene3D" id="2.180.10.10">
    <property type="entry name" value="RHS repeat-associated core"/>
    <property type="match status" value="1"/>
</dbReference>
<feature type="region of interest" description="Disordered" evidence="12">
    <location>
        <begin position="127"/>
        <end position="176"/>
    </location>
</feature>
<evidence type="ECO:0000256" key="11">
    <source>
        <dbReference type="PROSITE-ProRule" id="PRU00076"/>
    </source>
</evidence>
<dbReference type="EMBL" id="CATQJL010000223">
    <property type="protein sequence ID" value="CAJ0600285.1"/>
    <property type="molecule type" value="Genomic_DNA"/>
</dbReference>
<proteinExistence type="inferred from homology"/>
<comment type="similarity">
    <text evidence="3">Belongs to the tenascin family. Teneurin subfamily.</text>
</comment>
<comment type="subcellular location">
    <subcellularLocation>
        <location evidence="2">Cell membrane</location>
    </subcellularLocation>
    <subcellularLocation>
        <location evidence="1">Membrane</location>
        <topology evidence="1">Single-pass membrane protein</topology>
    </subcellularLocation>
</comment>
<dbReference type="Pfam" id="PF15636">
    <property type="entry name" value="Tox-GHH"/>
    <property type="match status" value="1"/>
</dbReference>
<evidence type="ECO:0000256" key="9">
    <source>
        <dbReference type="ARBA" id="ARBA00023136"/>
    </source>
</evidence>
<comment type="caution">
    <text evidence="15">The sequence shown here is derived from an EMBL/GenBank/DDBJ whole genome shotgun (WGS) entry which is preliminary data.</text>
</comment>
<evidence type="ECO:0000256" key="2">
    <source>
        <dbReference type="ARBA" id="ARBA00004236"/>
    </source>
</evidence>
<feature type="domain" description="EGF-like" evidence="14">
    <location>
        <begin position="798"/>
        <end position="836"/>
    </location>
</feature>
<sequence length="2704" mass="297485">MELPELFKKSEITQAAGTFSPVKYIFRVKARPTTATIPEEENGSLSLASNEASKAKSPELHSSHENVTSESSMDTTSTSTSPTSSSSPRTGETVSTTTTSRMENGEPLPRLAPGIYHKKPAPILVDTALPFNGGGTTPSLPHPSECTPVEMRGPPPAWMPPHPPDRDHDYENNYEDPEDIRDRELSSRDLLLSTTSTTVPPPKYNSYEMSLSQQRRSGMVREPLAPALDDWTSLAEGQTILHKNADGAYYIPSGSVRTTTSTLSPSSQTRYMEQCRTARSTDPTTALIKYPTTASIVQQPTKRRSPKKTIPEMKPSSYSSRRPSACSLFLAAALLIALIIIILLLLRSPSYVYSQSTPVSTMTDNRISIDETSLRPLPSVISLGQRVEADILPQHMTNTELFIARAGRVAFNITVGAGAQMVLLGRHSVVPSLSLHDFYHPLRADRLAPPAPSHSVEPARHKRQTQEMIAPRYAIFEHFLIDGKWYLSVINERNRVEPISLVAYAVASPTETSADGTNPLTVRCDADCNGHGECLSGGRCRCAPGYTGDACEEPICPVVCSGNGVFSGGMCVCKPGFKGKECDVHAHWCEIADCSGHGRCGDEGVCHCERGWTGDGCELPACPHPTCSDRGVCVDGRCFCKDGWRGVDCAMPIAEPPPTQVVVEKTPTIVAALSPAIEMVPVTTATEKPRQVNRDLDRQKLPEPSKFVRPPPDCSNHGKFVAGVCRCSQGWEGENCEKVICPPCQHGACMNGLCVCETGWSGDLCDQAECAIGCLEHGKCMKNGTCVCDKGWNGENCYMEGCPLSCSGHGECRYSQGIAEGWRCVCQPSYTGSDCAVPIESDCRDGLDNDNDGLIDCDDPECCSSPECSREAVCAAVPAPVDVLLRLPAVQNANFYQRVSFIIKNDSVQSYSDHSQFNESMVSVIRGRVVWNGGAVSDSSSTVPLPGVRVSDASNPLYGFTLTRLDGEFDLLVNGGRTVNLQFLRSPFQRIKRSVYVPPNEIVIGDPIRMARDEVRALHARPECAVANRALPSPVLRPDWTVSTEGIPSDIAALLVDTRSVRQSLALPGSSVRLMYDSSRVSASDSVLVMGLLPEKFDPDLRIVHVVIDIAGRKFEKKLAPRENLTYIWSWDKLNVYRQSDHGMVPANVHVGYEYRGCGRPAEIAWVKRRVFMEGARARRLEGGAWSIDIHHHLDAVNGVLEMGNGGRRFISNSVPMLELFVGSNKRRQLECQNCNGIAADASLFRPSTMAHGLDGSVFIGDHNLVRRVSPDGQITTVLSLSLPDTSYPYYLAVSPVDGSLAISLPLHKQIWKVSSHSPTDPAANHEVLAGDGTACSAAADSCGDGGPAVDAQLFFPKGIAYDGEGNLFVTDGRRLRVIDTSGTIRSIGDTSFDRAPSCDRALFSLAKLQLEWPTSLTIHLPTGQIFVLDSNVVYQVDREQDTAEIVIGTLSTCQNVSSRHTLRSARDIAAATDGSLFVIESDGKKLNQIRRLSADRTSFPVFAGQKTACSCDVAACGCDDNASPSAVVSSKVALFSSPASVSVDAAGRVYVADAANAKVKRIVPRVAQYDSVLRQYTVVDADRNELYLFNRYGLHTSTQSLVTGAVLYNFTYNVDTSLGRLTSVHGAGGYQLRFIRANETHCTIETPSGQRTVLVASIYDGVIESVQTGTREPIKLNYLSGGLLVSRSQGGAATVFEYNQRGQATAMRRDGEEFRIEDEQVSSGRVSTNVLRNGVHFATFTSRGPEVAYEANTPSRIIYMDDGFSVTHAGMTSLLDSQTHPAHGETSILKMKTTIDAIQNPTRRALTSRFDWRPFVKRGGAERRIAEVNGVNAFTVTFDRVTRSDVISAKSEDETLRLSYTDSGELESIAQEGVMDLEPAYRLANLSIHYDSLGRRNELIWGNRTTQVTYDRQNRIVERAVKGGVTTKFVYTKELRHPSTVELPGGLKYSLKYDSRGRLREITTPAAETHHFSATPFGSGLVIKRRIPFTKKAFVAAEDSDGKLLEWVTADEQHHVLREYDQYGRVVREMCDGSTTKYVYQADHAVAVTSPEHTVNLTWQGPLLVSRSERRMSKKGWRDSSFAIEHDELLRPTSIQAVIAGTAVEPIQLTYDEKTAFMSSLAGYQILRESTMVRIQGFKMMHETTLDAYRRPTALKIVIGDVRLSLATVRDYAGRATMNTWQTVNGEFKETRTFDVQGRLATCEMNSKERWTFSYNDDSRPLLVNDMTFDWSSGGVPKKIGRLEYAVDGNGWTSKRGDISFEMDGYGRLVGARGPSIDMKFDYDYQNRLISYRNGAISYSLYYALSHLPGRVSHFQSSSDSSATAILYTEEGVPFAMSRDGYRYALAVDDEGSLRYVLSESGVDKEIHRDPFGRVIADTQSSQWIPLGFRGGIDIPELSVTIMPNSRPYDTMIGRYMSFGPSQIQRISFKDIMRSVDPFSLEEPSTDPLIPTELNAWFRLAGLSPALLPSSDLHLSCQHSVCTRSLASFPSRLRVFSHLPSLSTSELLDETFTSMYPLDDVTFAVEDAGFHELLVLAPNGNKTIVEALPGLSSKESDIIKMIIGPAKETGWRAFGTSWERHFVRSDAVPQSLTSASLPHFTLVVSRNSAELRNGKTKIFVHFGSDAETVNRALMEDFRRKEGPVVWRAERRRIERGESRQSWTEREKRELLSKGAVAGYTVEMDELSRARFSSVHIWRFVKNT</sequence>
<evidence type="ECO:0000256" key="3">
    <source>
        <dbReference type="ARBA" id="ARBA00009385"/>
    </source>
</evidence>
<evidence type="ECO:0000256" key="5">
    <source>
        <dbReference type="ARBA" id="ARBA00022536"/>
    </source>
</evidence>
<dbReference type="Pfam" id="PF25024">
    <property type="entry name" value="EGF_TEN"/>
    <property type="match status" value="1"/>
</dbReference>
<dbReference type="PROSITE" id="PS01186">
    <property type="entry name" value="EGF_2"/>
    <property type="match status" value="2"/>
</dbReference>
<feature type="disulfide bond" evidence="11">
    <location>
        <begin position="826"/>
        <end position="835"/>
    </location>
</feature>
<feature type="disulfide bond" evidence="11">
    <location>
        <begin position="802"/>
        <end position="812"/>
    </location>
</feature>
<dbReference type="Gene3D" id="2.120.10.30">
    <property type="entry name" value="TolB, C-terminal domain"/>
    <property type="match status" value="1"/>
</dbReference>
<dbReference type="Pfam" id="PF25021">
    <property type="entry name" value="TEN_NHL"/>
    <property type="match status" value="1"/>
</dbReference>
<evidence type="ECO:0000313" key="15">
    <source>
        <dbReference type="EMBL" id="CAJ0600285.1"/>
    </source>
</evidence>
<evidence type="ECO:0000259" key="14">
    <source>
        <dbReference type="PROSITE" id="PS50026"/>
    </source>
</evidence>
<feature type="domain" description="EGF-like" evidence="14">
    <location>
        <begin position="585"/>
        <end position="618"/>
    </location>
</feature>
<feature type="domain" description="EGF-like" evidence="14">
    <location>
        <begin position="520"/>
        <end position="552"/>
    </location>
</feature>
<dbReference type="GO" id="GO:0005886">
    <property type="term" value="C:plasma membrane"/>
    <property type="evidence" value="ECO:0007669"/>
    <property type="project" value="UniProtKB-SubCell"/>
</dbReference>
<dbReference type="Pfam" id="PF25023">
    <property type="entry name" value="TEN_YD-shell"/>
    <property type="match status" value="1"/>
</dbReference>
<dbReference type="InterPro" id="IPR028916">
    <property type="entry name" value="Tox-GHH_dom"/>
</dbReference>
<dbReference type="FunFam" id="2.10.25.10:FF:000021">
    <property type="entry name" value="Teneurin transmembrane protein 2"/>
    <property type="match status" value="1"/>
</dbReference>
<evidence type="ECO:0000313" key="16">
    <source>
        <dbReference type="Proteomes" id="UP001176961"/>
    </source>
</evidence>
<dbReference type="PANTHER" id="PTHR11219:SF69">
    <property type="entry name" value="TENEURIN-A"/>
    <property type="match status" value="1"/>
</dbReference>
<dbReference type="Gene3D" id="2.10.25.10">
    <property type="entry name" value="Laminin"/>
    <property type="match status" value="6"/>
</dbReference>
<dbReference type="PROSITE" id="PS00022">
    <property type="entry name" value="EGF_1"/>
    <property type="match status" value="3"/>
</dbReference>
<evidence type="ECO:0000256" key="7">
    <source>
        <dbReference type="ARBA" id="ARBA00022737"/>
    </source>
</evidence>
<dbReference type="Pfam" id="PF24329">
    <property type="entry name" value="FN-plug_TEN1-4"/>
    <property type="match status" value="1"/>
</dbReference>
<feature type="disulfide bond" evidence="11">
    <location>
        <begin position="524"/>
        <end position="534"/>
    </location>
</feature>
<dbReference type="Gene3D" id="2.40.10.500">
    <property type="match status" value="1"/>
</dbReference>
<dbReference type="SMART" id="SM00181">
    <property type="entry name" value="EGF"/>
    <property type="match status" value="7"/>
</dbReference>
<feature type="region of interest" description="Disordered" evidence="12">
    <location>
        <begin position="33"/>
        <end position="115"/>
    </location>
</feature>
<dbReference type="InterPro" id="IPR000742">
    <property type="entry name" value="EGF"/>
</dbReference>
<keyword evidence="8 13" id="KW-1133">Transmembrane helix</keyword>
<dbReference type="PROSITE" id="PS50026">
    <property type="entry name" value="EGF_3"/>
    <property type="match status" value="3"/>
</dbReference>
<keyword evidence="6 13" id="KW-0812">Transmembrane</keyword>
<keyword evidence="10 11" id="KW-1015">Disulfide bond</keyword>
<reference evidence="15" key="1">
    <citation type="submission" date="2023-07" db="EMBL/GenBank/DDBJ databases">
        <authorList>
            <consortium name="CYATHOMIX"/>
        </authorList>
    </citation>
    <scope>NUCLEOTIDE SEQUENCE</scope>
    <source>
        <strain evidence="15">N/A</strain>
    </source>
</reference>
<keyword evidence="9 13" id="KW-0472">Membrane</keyword>
<keyword evidence="5 11" id="KW-0245">EGF-like domain</keyword>
<accession>A0AA36GY49</accession>
<feature type="compositionally biased region" description="Basic and acidic residues" evidence="12">
    <location>
        <begin position="53"/>
        <end position="64"/>
    </location>
</feature>
<feature type="disulfide bond" evidence="11">
    <location>
        <begin position="608"/>
        <end position="617"/>
    </location>
</feature>
<dbReference type="GO" id="GO:0008038">
    <property type="term" value="P:neuron recognition"/>
    <property type="evidence" value="ECO:0007669"/>
    <property type="project" value="UniProtKB-ARBA"/>
</dbReference>
<dbReference type="InterPro" id="IPR051216">
    <property type="entry name" value="Teneurin"/>
</dbReference>
<evidence type="ECO:0000256" key="1">
    <source>
        <dbReference type="ARBA" id="ARBA00004167"/>
    </source>
</evidence>
<feature type="disulfide bond" evidence="11">
    <location>
        <begin position="542"/>
        <end position="551"/>
    </location>
</feature>
<dbReference type="FunFam" id="2.10.25.10:FF:000013">
    <property type="entry name" value="Teneurin transmembrane protein 4"/>
    <property type="match status" value="1"/>
</dbReference>
<dbReference type="CDD" id="cd00055">
    <property type="entry name" value="EGF_Lam"/>
    <property type="match status" value="1"/>
</dbReference>
<feature type="compositionally biased region" description="Polar residues" evidence="12">
    <location>
        <begin position="43"/>
        <end position="52"/>
    </location>
</feature>
<feature type="compositionally biased region" description="Pro residues" evidence="12">
    <location>
        <begin position="153"/>
        <end position="162"/>
    </location>
</feature>
<organism evidence="15 16">
    <name type="scientific">Cylicocyclus nassatus</name>
    <name type="common">Nematode worm</name>
    <dbReference type="NCBI Taxonomy" id="53992"/>
    <lineage>
        <taxon>Eukaryota</taxon>
        <taxon>Metazoa</taxon>
        <taxon>Ecdysozoa</taxon>
        <taxon>Nematoda</taxon>
        <taxon>Chromadorea</taxon>
        <taxon>Rhabditida</taxon>
        <taxon>Rhabditina</taxon>
        <taxon>Rhabditomorpha</taxon>
        <taxon>Strongyloidea</taxon>
        <taxon>Strongylidae</taxon>
        <taxon>Cylicocyclus</taxon>
    </lineage>
</organism>
<dbReference type="InterPro" id="IPR056822">
    <property type="entry name" value="TEN_NHL"/>
</dbReference>
<evidence type="ECO:0000256" key="13">
    <source>
        <dbReference type="SAM" id="Phobius"/>
    </source>
</evidence>
<dbReference type="PANTHER" id="PTHR11219">
    <property type="entry name" value="TENEURIN AND N-ACETYLGLUCOSAMINE-1-PHOSPHODIESTER ALPHA-N-ACETYLGLUCOSAMINIDASE"/>
    <property type="match status" value="1"/>
</dbReference>
<keyword evidence="4" id="KW-1003">Cell membrane</keyword>
<name>A0AA36GY49_CYLNA</name>
<protein>
    <recommendedName>
        <fullName evidence="14">EGF-like domain-containing protein</fullName>
    </recommendedName>
</protein>
<dbReference type="Proteomes" id="UP001176961">
    <property type="component" value="Unassembled WGS sequence"/>
</dbReference>
<dbReference type="Pfam" id="PF23093">
    <property type="entry name" value="GBD_Tenm3"/>
    <property type="match status" value="1"/>
</dbReference>
<evidence type="ECO:0000256" key="12">
    <source>
        <dbReference type="SAM" id="MobiDB-lite"/>
    </source>
</evidence>
<feature type="region of interest" description="Disordered" evidence="12">
    <location>
        <begin position="297"/>
        <end position="321"/>
    </location>
</feature>
<dbReference type="InterPro" id="IPR057629">
    <property type="entry name" value="Teneurin1-4_GBD"/>
</dbReference>
<evidence type="ECO:0000256" key="10">
    <source>
        <dbReference type="ARBA" id="ARBA00023157"/>
    </source>
</evidence>
<evidence type="ECO:0000256" key="6">
    <source>
        <dbReference type="ARBA" id="ARBA00022692"/>
    </source>
</evidence>
<dbReference type="InterPro" id="IPR056820">
    <property type="entry name" value="TEN_TTR-like"/>
</dbReference>
<dbReference type="InterPro" id="IPR002049">
    <property type="entry name" value="LE_dom"/>
</dbReference>
<feature type="transmembrane region" description="Helical" evidence="13">
    <location>
        <begin position="325"/>
        <end position="346"/>
    </location>
</feature>
<dbReference type="GO" id="GO:0008045">
    <property type="term" value="P:motor neuron axon guidance"/>
    <property type="evidence" value="ECO:0007669"/>
    <property type="project" value="TreeGrafter"/>
</dbReference>
<evidence type="ECO:0000256" key="4">
    <source>
        <dbReference type="ARBA" id="ARBA00022475"/>
    </source>
</evidence>
<evidence type="ECO:0000256" key="8">
    <source>
        <dbReference type="ARBA" id="ARBA00022989"/>
    </source>
</evidence>
<dbReference type="InterPro" id="IPR056823">
    <property type="entry name" value="TEN-like_YD-shell"/>
</dbReference>
<dbReference type="SUPFAM" id="SSF63829">
    <property type="entry name" value="Calcium-dependent phosphotriesterase"/>
    <property type="match status" value="1"/>
</dbReference>
<dbReference type="InterPro" id="IPR011042">
    <property type="entry name" value="6-blade_b-propeller_TolB-like"/>
</dbReference>
<dbReference type="InterPro" id="IPR057627">
    <property type="entry name" value="FN-plug_TEN1-4"/>
</dbReference>
<keyword evidence="16" id="KW-1185">Reference proteome</keyword>
<comment type="caution">
    <text evidence="11">Lacks conserved residue(s) required for the propagation of feature annotation.</text>
</comment>
<feature type="compositionally biased region" description="Low complexity" evidence="12">
    <location>
        <begin position="68"/>
        <end position="99"/>
    </location>
</feature>